<dbReference type="SUPFAM" id="SSF55424">
    <property type="entry name" value="FAD/NAD-linked reductases, dimerisation (C-terminal) domain"/>
    <property type="match status" value="1"/>
</dbReference>
<keyword evidence="7" id="KW-1185">Reference proteome</keyword>
<dbReference type="Proteomes" id="UP001056708">
    <property type="component" value="Chromosome"/>
</dbReference>
<dbReference type="SUPFAM" id="SSF51905">
    <property type="entry name" value="FAD/NAD(P)-binding domain"/>
    <property type="match status" value="1"/>
</dbReference>
<evidence type="ECO:0000256" key="3">
    <source>
        <dbReference type="ARBA" id="ARBA00022827"/>
    </source>
</evidence>
<dbReference type="Pfam" id="PF02852">
    <property type="entry name" value="Pyr_redox_dim"/>
    <property type="match status" value="1"/>
</dbReference>
<evidence type="ECO:0000256" key="2">
    <source>
        <dbReference type="ARBA" id="ARBA00022630"/>
    </source>
</evidence>
<evidence type="ECO:0000259" key="5">
    <source>
        <dbReference type="Pfam" id="PF07992"/>
    </source>
</evidence>
<dbReference type="InterPro" id="IPR023753">
    <property type="entry name" value="FAD/NAD-binding_dom"/>
</dbReference>
<dbReference type="InterPro" id="IPR016156">
    <property type="entry name" value="FAD/NAD-linked_Rdtase_dimer_sf"/>
</dbReference>
<organism evidence="6 7">
    <name type="scientific">Phormidium yuhuli AB48</name>
    <dbReference type="NCBI Taxonomy" id="2940671"/>
    <lineage>
        <taxon>Bacteria</taxon>
        <taxon>Bacillati</taxon>
        <taxon>Cyanobacteriota</taxon>
        <taxon>Cyanophyceae</taxon>
        <taxon>Oscillatoriophycideae</taxon>
        <taxon>Oscillatoriales</taxon>
        <taxon>Oscillatoriaceae</taxon>
        <taxon>Phormidium</taxon>
        <taxon>Phormidium yuhuli</taxon>
    </lineage>
</organism>
<dbReference type="PANTHER" id="PTHR43014">
    <property type="entry name" value="MERCURIC REDUCTASE"/>
    <property type="match status" value="1"/>
</dbReference>
<proteinExistence type="predicted"/>
<evidence type="ECO:0000313" key="7">
    <source>
        <dbReference type="Proteomes" id="UP001056708"/>
    </source>
</evidence>
<keyword evidence="2" id="KW-0285">Flavoprotein</keyword>
<dbReference type="PRINTS" id="PR00411">
    <property type="entry name" value="PNDRDTASEI"/>
</dbReference>
<dbReference type="Gene3D" id="3.30.390.30">
    <property type="match status" value="1"/>
</dbReference>
<protein>
    <submittedName>
        <fullName evidence="6">FAD-dependent oxidoreductase</fullName>
    </submittedName>
</protein>
<feature type="domain" description="Pyridine nucleotide-disulphide oxidoreductase dimerisation" evidence="4">
    <location>
        <begin position="330"/>
        <end position="422"/>
    </location>
</feature>
<sequence>MAVDYDWLVLGESDAAVHSVSLAAQWGARVAWVLPPGGTDRQRLCSELALVQLQQQPSGTDLAEIWRVAQEQAENLAILRSPATLAQQGVDVIFGQGAFDCQPQLQIRLKEQHLTPRVRELRSRRYLLAPSPTPQSCGIHGIETVPHYNLNNLEPLFTQPLPGQLLIVGSDPQGMVLAQHLARLGCSVQLLLSQSQLLPQEDPQLGQLLQAHLEAAGVEVHTATPVSQVRDIDGQIWLQAGHQALETQALILAPPWGGDLSGIGLDKLPIKWYKNTLKTSPSLETSQPHLYACGSILGGYCDRPLERYEAQVVTHNGLRFRRRSLEYSTVPRAIATVPPIAAVGLTSPQAQDQFGDGFISLSVPLYQLESSQRRGLLSGFAKLLVSPSGQLLGAHSLGDGAPQWIQAIALLMRQKAPIEALAKIPPPDEDLFAAFLQLWHHHWQTTHPRQTHFQQAWFNYRRS</sequence>
<gene>
    <name evidence="6" type="ORF">NEA10_06500</name>
</gene>
<feature type="domain" description="FAD/NAD(P)-binding" evidence="5">
    <location>
        <begin position="6"/>
        <end position="297"/>
    </location>
</feature>
<dbReference type="RefSeq" id="WP_252664526.1">
    <property type="nucleotide sequence ID" value="NZ_CP098611.1"/>
</dbReference>
<keyword evidence="3" id="KW-0274">FAD</keyword>
<dbReference type="InterPro" id="IPR004099">
    <property type="entry name" value="Pyr_nucl-diS_OxRdtase_dimer"/>
</dbReference>
<evidence type="ECO:0000259" key="4">
    <source>
        <dbReference type="Pfam" id="PF02852"/>
    </source>
</evidence>
<evidence type="ECO:0000313" key="6">
    <source>
        <dbReference type="EMBL" id="USR92369.1"/>
    </source>
</evidence>
<comment type="cofactor">
    <cofactor evidence="1">
        <name>FAD</name>
        <dbReference type="ChEBI" id="CHEBI:57692"/>
    </cofactor>
</comment>
<dbReference type="Gene3D" id="3.50.50.60">
    <property type="entry name" value="FAD/NAD(P)-binding domain"/>
    <property type="match status" value="2"/>
</dbReference>
<dbReference type="Pfam" id="PF07992">
    <property type="entry name" value="Pyr_redox_2"/>
    <property type="match status" value="1"/>
</dbReference>
<name>A0ABY5AT09_9CYAN</name>
<reference evidence="6" key="1">
    <citation type="submission" date="2022-06" db="EMBL/GenBank/DDBJ databases">
        <title>Genome sequence of Phormidium yuhuli AB48 isolated from an industrial photobioreactor environment.</title>
        <authorList>
            <person name="Qiu Y."/>
            <person name="Noonan A.J.C."/>
            <person name="Dofher K."/>
            <person name="Koch M."/>
            <person name="Kieft B."/>
            <person name="Lin X."/>
            <person name="Ziels R.M."/>
            <person name="Hallam S.J."/>
        </authorList>
    </citation>
    <scope>NUCLEOTIDE SEQUENCE</scope>
    <source>
        <strain evidence="6">AB48</strain>
    </source>
</reference>
<dbReference type="InterPro" id="IPR036188">
    <property type="entry name" value="FAD/NAD-bd_sf"/>
</dbReference>
<dbReference type="EMBL" id="CP098611">
    <property type="protein sequence ID" value="USR92369.1"/>
    <property type="molecule type" value="Genomic_DNA"/>
</dbReference>
<accession>A0ABY5AT09</accession>
<evidence type="ECO:0000256" key="1">
    <source>
        <dbReference type="ARBA" id="ARBA00001974"/>
    </source>
</evidence>